<protein>
    <recommendedName>
        <fullName evidence="4">UrcA family protein</fullName>
    </recommendedName>
</protein>
<dbReference type="OrthoDB" id="9945038at2"/>
<feature type="chain" id="PRO_5013375006" description="UrcA family protein" evidence="1">
    <location>
        <begin position="31"/>
        <end position="108"/>
    </location>
</feature>
<comment type="caution">
    <text evidence="2">The sequence shown here is derived from an EMBL/GenBank/DDBJ whole genome shotgun (WGS) entry which is preliminary data.</text>
</comment>
<accession>A0A269XXD8</accession>
<dbReference type="Proteomes" id="UP000216151">
    <property type="component" value="Unassembled WGS sequence"/>
</dbReference>
<proteinExistence type="predicted"/>
<dbReference type="EMBL" id="NCXK01000010">
    <property type="protein sequence ID" value="PAK77880.1"/>
    <property type="molecule type" value="Genomic_DNA"/>
</dbReference>
<dbReference type="RefSeq" id="WP_095349846.1">
    <property type="nucleotide sequence ID" value="NZ_JBDNSQ010000001.1"/>
</dbReference>
<evidence type="ECO:0000313" key="3">
    <source>
        <dbReference type="Proteomes" id="UP000216151"/>
    </source>
</evidence>
<sequence length="108" mass="11822">MKVNFKRMMLYVSGCFVAVGLAAATYPVMADAQPDVIVDTAQNGVENGHSMRPLWVLVAQRGPDNEDAMIAASFYTKAACEDALKFFREQQEHPNREFHGVCLPSGAA</sequence>
<evidence type="ECO:0000313" key="2">
    <source>
        <dbReference type="EMBL" id="PAK77880.1"/>
    </source>
</evidence>
<reference evidence="2 3" key="1">
    <citation type="submission" date="2017-04" db="EMBL/GenBank/DDBJ databases">
        <title>Kefir bacterial isolates.</title>
        <authorList>
            <person name="Kim Y."/>
            <person name="Blasche S."/>
            <person name="Patil K.R."/>
        </authorList>
    </citation>
    <scope>NUCLEOTIDE SEQUENCE [LARGE SCALE GENOMIC DNA]</scope>
    <source>
        <strain evidence="2 3">KR</strain>
    </source>
</reference>
<name>A0A269XXD8_9PROT</name>
<feature type="signal peptide" evidence="1">
    <location>
        <begin position="1"/>
        <end position="30"/>
    </location>
</feature>
<dbReference type="AlphaFoldDB" id="A0A269XXD8"/>
<gene>
    <name evidence="2" type="ORF">B8X00_08580</name>
</gene>
<keyword evidence="3" id="KW-1185">Reference proteome</keyword>
<evidence type="ECO:0008006" key="4">
    <source>
        <dbReference type="Google" id="ProtNLM"/>
    </source>
</evidence>
<keyword evidence="1" id="KW-0732">Signal</keyword>
<organism evidence="2 3">
    <name type="scientific">Acetobacter fabarum</name>
    <dbReference type="NCBI Taxonomy" id="483199"/>
    <lineage>
        <taxon>Bacteria</taxon>
        <taxon>Pseudomonadati</taxon>
        <taxon>Pseudomonadota</taxon>
        <taxon>Alphaproteobacteria</taxon>
        <taxon>Acetobacterales</taxon>
        <taxon>Acetobacteraceae</taxon>
        <taxon>Acetobacter</taxon>
    </lineage>
</organism>
<evidence type="ECO:0000256" key="1">
    <source>
        <dbReference type="SAM" id="SignalP"/>
    </source>
</evidence>